<dbReference type="EMBL" id="SMRP01000017">
    <property type="protein sequence ID" value="TDG20264.1"/>
    <property type="molecule type" value="Genomic_DNA"/>
</dbReference>
<keyword evidence="2" id="KW-1185">Reference proteome</keyword>
<evidence type="ECO:0000313" key="1">
    <source>
        <dbReference type="EMBL" id="TDG20264.1"/>
    </source>
</evidence>
<dbReference type="Proteomes" id="UP000295722">
    <property type="component" value="Unassembled WGS sequence"/>
</dbReference>
<evidence type="ECO:0000313" key="2">
    <source>
        <dbReference type="Proteomes" id="UP000295722"/>
    </source>
</evidence>
<reference evidence="1 2" key="1">
    <citation type="submission" date="2019-03" db="EMBL/GenBank/DDBJ databases">
        <title>Paraburkholderia sp. 4M-K11, isolated from subtropical forest soil.</title>
        <authorList>
            <person name="Gao Z.-H."/>
            <person name="Qiu L.-H."/>
        </authorList>
    </citation>
    <scope>NUCLEOTIDE SEQUENCE [LARGE SCALE GENOMIC DNA]</scope>
    <source>
        <strain evidence="1 2">4M-K11</strain>
    </source>
</reference>
<name>A0A4R5M3P8_9BURK</name>
<proteinExistence type="predicted"/>
<accession>A0A4R5M3P8</accession>
<dbReference type="RefSeq" id="WP_133198016.1">
    <property type="nucleotide sequence ID" value="NZ_JBHUCW010000029.1"/>
</dbReference>
<dbReference type="AlphaFoldDB" id="A0A4R5M3P8"/>
<comment type="caution">
    <text evidence="1">The sequence shown here is derived from an EMBL/GenBank/DDBJ whole genome shotgun (WGS) entry which is preliminary data.</text>
</comment>
<protein>
    <submittedName>
        <fullName evidence="1">Uncharacterized protein</fullName>
    </submittedName>
</protein>
<organism evidence="1 2">
    <name type="scientific">Paraburkholderia silviterrae</name>
    <dbReference type="NCBI Taxonomy" id="2528715"/>
    <lineage>
        <taxon>Bacteria</taxon>
        <taxon>Pseudomonadati</taxon>
        <taxon>Pseudomonadota</taxon>
        <taxon>Betaproteobacteria</taxon>
        <taxon>Burkholderiales</taxon>
        <taxon>Burkholderiaceae</taxon>
        <taxon>Paraburkholderia</taxon>
    </lineage>
</organism>
<gene>
    <name evidence="1" type="ORF">EYW47_27640</name>
</gene>
<dbReference type="OrthoDB" id="9086845at2"/>
<sequence length="404" mass="44229">MSGGQNTEDNDFHKVGPYILKKVRPGPTTAGIEPTYALCTPDRWGMRYSDADPERRAQLMYPVARDYAKAMQAVLLNQIQWGDAWFGPAGAAPALKLKWPIGETQTIQLFKLLTPVMTDALTSHTGGFGIPADVVPPIAAYTPGNSSEHGAFAPSSWLMLLNLSTLEPLFRIGNAAKPSDPVTRNAQLKQLREFADTIYHESRHCQQNFWVFALVQQFPGNFEEIPNIAKWPAVMAISGDRSPSSLQRIVSLAASSPLPTETAPLISLKRMAVGLYLSTLNLWRKAGYCPPYAPDKIAMEAEYQRARTAARDLLQHVGLGGTAIDVDAMVEEPNRCRVDYTARPWENDAFFCGEMATNYWNAGLGLLLKTYPEDRCSSAYELAYAASKLTGSHGNPAGSTSGGQ</sequence>